<evidence type="ECO:0000313" key="2">
    <source>
        <dbReference type="EnsemblProtists" id="HpaP810527"/>
    </source>
</evidence>
<proteinExistence type="predicted"/>
<organism evidence="2 3">
    <name type="scientific">Hyaloperonospora arabidopsidis (strain Emoy2)</name>
    <name type="common">Downy mildew agent</name>
    <name type="synonym">Peronospora arabidopsidis</name>
    <dbReference type="NCBI Taxonomy" id="559515"/>
    <lineage>
        <taxon>Eukaryota</taxon>
        <taxon>Sar</taxon>
        <taxon>Stramenopiles</taxon>
        <taxon>Oomycota</taxon>
        <taxon>Peronosporomycetes</taxon>
        <taxon>Peronosporales</taxon>
        <taxon>Peronosporaceae</taxon>
        <taxon>Hyaloperonospora</taxon>
    </lineage>
</organism>
<dbReference type="VEuPathDB" id="FungiDB:HpaG810527"/>
<reference evidence="3" key="1">
    <citation type="journal article" date="2010" name="Science">
        <title>Signatures of adaptation to obligate biotrophy in the Hyaloperonospora arabidopsidis genome.</title>
        <authorList>
            <person name="Baxter L."/>
            <person name="Tripathy S."/>
            <person name="Ishaque N."/>
            <person name="Boot N."/>
            <person name="Cabral A."/>
            <person name="Kemen E."/>
            <person name="Thines M."/>
            <person name="Ah-Fong A."/>
            <person name="Anderson R."/>
            <person name="Badejoko W."/>
            <person name="Bittner-Eddy P."/>
            <person name="Boore J.L."/>
            <person name="Chibucos M.C."/>
            <person name="Coates M."/>
            <person name="Dehal P."/>
            <person name="Delehaunty K."/>
            <person name="Dong S."/>
            <person name="Downton P."/>
            <person name="Dumas B."/>
            <person name="Fabro G."/>
            <person name="Fronick C."/>
            <person name="Fuerstenberg S.I."/>
            <person name="Fulton L."/>
            <person name="Gaulin E."/>
            <person name="Govers F."/>
            <person name="Hughes L."/>
            <person name="Humphray S."/>
            <person name="Jiang R.H."/>
            <person name="Judelson H."/>
            <person name="Kamoun S."/>
            <person name="Kyung K."/>
            <person name="Meijer H."/>
            <person name="Minx P."/>
            <person name="Morris P."/>
            <person name="Nelson J."/>
            <person name="Phuntumart V."/>
            <person name="Qutob D."/>
            <person name="Rehmany A."/>
            <person name="Rougon-Cardoso A."/>
            <person name="Ryden P."/>
            <person name="Torto-Alalibo T."/>
            <person name="Studholme D."/>
            <person name="Wang Y."/>
            <person name="Win J."/>
            <person name="Wood J."/>
            <person name="Clifton S.W."/>
            <person name="Rogers J."/>
            <person name="Van den Ackerveken G."/>
            <person name="Jones J.D."/>
            <person name="McDowell J.M."/>
            <person name="Beynon J."/>
            <person name="Tyler B.M."/>
        </authorList>
    </citation>
    <scope>NUCLEOTIDE SEQUENCE [LARGE SCALE GENOMIC DNA]</scope>
    <source>
        <strain evidence="3">Emoy2</strain>
    </source>
</reference>
<reference evidence="2" key="2">
    <citation type="submission" date="2015-06" db="UniProtKB">
        <authorList>
            <consortium name="EnsemblProtists"/>
        </authorList>
    </citation>
    <scope>IDENTIFICATION</scope>
    <source>
        <strain evidence="2">Emoy2</strain>
    </source>
</reference>
<feature type="region of interest" description="Disordered" evidence="1">
    <location>
        <begin position="235"/>
        <end position="260"/>
    </location>
</feature>
<sequence>MPAASRAVAGWPHRHKRQSPQPVNFSTSFASILSFDKLQVIKGESAQANWWGDTLGTVSRRSDTDTNGESCTVRYITRPPRKWRRGRAINTDKTGRRRGRGQPKGGINRITWRLSTIATSPQQSRTLPFDTDHDGVAEGSESSGGGHSSGPAATTTRTIVMFKSLLRCIRRFFSRRISKQKDEVTRRMDHGANIDIEDALAEQLELQRLSGRVLSSTASIAAALRKLPREDMPVFSTRSSKDEHRKSSESAAGIAGDETPCLTSKSISRMGEQPEALLDTKSPGVGFSKSSKRVLSDTFFSSHGSSCRVPKSVSEDGEPEEETETREKISPATEKPSEMNPRRSSIFDMRSEWI</sequence>
<feature type="region of interest" description="Disordered" evidence="1">
    <location>
        <begin position="121"/>
        <end position="155"/>
    </location>
</feature>
<feature type="compositionally biased region" description="Basic and acidic residues" evidence="1">
    <location>
        <begin position="239"/>
        <end position="248"/>
    </location>
</feature>
<evidence type="ECO:0000313" key="3">
    <source>
        <dbReference type="Proteomes" id="UP000011713"/>
    </source>
</evidence>
<dbReference type="EnsemblProtists" id="HpaT810527">
    <property type="protein sequence ID" value="HpaP810527"/>
    <property type="gene ID" value="HpaG810527"/>
</dbReference>
<dbReference type="Proteomes" id="UP000011713">
    <property type="component" value="Unassembled WGS sequence"/>
</dbReference>
<feature type="region of interest" description="Disordered" evidence="1">
    <location>
        <begin position="1"/>
        <end position="22"/>
    </location>
</feature>
<dbReference type="InParanoid" id="M4BVI5"/>
<dbReference type="HOGENOM" id="CLU_784023_0_0_1"/>
<accession>M4BVI5</accession>
<dbReference type="AlphaFoldDB" id="M4BVI5"/>
<dbReference type="eggNOG" id="ENOG502SFZT">
    <property type="taxonomic scope" value="Eukaryota"/>
</dbReference>
<protein>
    <submittedName>
        <fullName evidence="2">Uncharacterized protein</fullName>
    </submittedName>
</protein>
<feature type="compositionally biased region" description="Acidic residues" evidence="1">
    <location>
        <begin position="315"/>
        <end position="324"/>
    </location>
</feature>
<keyword evidence="3" id="KW-1185">Reference proteome</keyword>
<name>M4BVI5_HYAAE</name>
<feature type="region of interest" description="Disordered" evidence="1">
    <location>
        <begin position="300"/>
        <end position="354"/>
    </location>
</feature>
<dbReference type="EMBL" id="JH597982">
    <property type="status" value="NOT_ANNOTATED_CDS"/>
    <property type="molecule type" value="Genomic_DNA"/>
</dbReference>
<feature type="compositionally biased region" description="Basic and acidic residues" evidence="1">
    <location>
        <begin position="325"/>
        <end position="341"/>
    </location>
</feature>
<evidence type="ECO:0000256" key="1">
    <source>
        <dbReference type="SAM" id="MobiDB-lite"/>
    </source>
</evidence>